<sequence>MLLQRGIVSDNDEYLFPVDEEFTREDLRSFINYHRTNYEEQYKDKLREYKGQTKAFDDEIAQNMQDNNHLIVNFPKNLVDTLNGYFIGIPPTIKVDDQDKDKVLQAWIRNNSFVDKLAEVSKQSSIYGKAFMLAYNNENSELKTAVLSPDQSFMIYDDTINKKPIAFVTYGKNAKNEITGTAYYSNRADSFTYIDDIRITDSKLLVFKGKVPAVEFFDNEERMGVFDPVITLIHAYDKAFSAKLDDIDYFAHAYLFLKNFDLTEEEQLNIKQNRLIVTKNASEEYDVDAKFLEKPDADGNQENILNRLTTMIYQISMIANISDDVFGSSTSGTALAYKMQSMSNLAVNKERKFTQNLREMFSVLGVQLPYGEPMDITFRFTRNIPNNVAEEAETAKNLIGITSLETALSTLSVVSDPKAEITRIQEEQNEQTRNAVNNNPATDYGFNNSTTSEQGE</sequence>
<evidence type="ECO:0000256" key="1">
    <source>
        <dbReference type="SAM" id="MobiDB-lite"/>
    </source>
</evidence>
<dbReference type="STRING" id="1007676.ABM34_00225"/>
<organism evidence="3 4">
    <name type="scientific">Companilactobacillus ginsenosidimutans</name>
    <dbReference type="NCBI Taxonomy" id="1007676"/>
    <lineage>
        <taxon>Bacteria</taxon>
        <taxon>Bacillati</taxon>
        <taxon>Bacillota</taxon>
        <taxon>Bacilli</taxon>
        <taxon>Lactobacillales</taxon>
        <taxon>Lactobacillaceae</taxon>
        <taxon>Companilactobacillus</taxon>
    </lineage>
</organism>
<dbReference type="NCBIfam" id="TIGR01538">
    <property type="entry name" value="portal_SPP1"/>
    <property type="match status" value="1"/>
</dbReference>
<dbReference type="PATRIC" id="fig|1007676.4.peg.2606"/>
<evidence type="ECO:0008006" key="5">
    <source>
        <dbReference type="Google" id="ProtNLM"/>
    </source>
</evidence>
<dbReference type="KEGG" id="lgn:ABM34_00225"/>
<dbReference type="RefSeq" id="WP_048702378.1">
    <property type="nucleotide sequence ID" value="NZ_CP012034.1"/>
</dbReference>
<evidence type="ECO:0000313" key="2">
    <source>
        <dbReference type="EMBL" id="AKP66134.1"/>
    </source>
</evidence>
<proteinExistence type="predicted"/>
<feature type="region of interest" description="Disordered" evidence="1">
    <location>
        <begin position="428"/>
        <end position="456"/>
    </location>
</feature>
<evidence type="ECO:0000313" key="4">
    <source>
        <dbReference type="Proteomes" id="UP000036106"/>
    </source>
</evidence>
<dbReference type="EMBL" id="CP012034">
    <property type="protein sequence ID" value="AKP68342.1"/>
    <property type="molecule type" value="Genomic_DNA"/>
</dbReference>
<dbReference type="InterPro" id="IPR021145">
    <property type="entry name" value="Portal_protein_SPP1_Gp6-like"/>
</dbReference>
<keyword evidence="4" id="KW-1185">Reference proteome</keyword>
<dbReference type="EMBL" id="CP012034">
    <property type="protein sequence ID" value="AKP66134.1"/>
    <property type="molecule type" value="Genomic_DNA"/>
</dbReference>
<dbReference type="Pfam" id="PF05133">
    <property type="entry name" value="SPP1_portal"/>
    <property type="match status" value="1"/>
</dbReference>
<evidence type="ECO:0000313" key="3">
    <source>
        <dbReference type="EMBL" id="AKP68342.1"/>
    </source>
</evidence>
<dbReference type="KEGG" id="lgn:ABM34_12860"/>
<gene>
    <name evidence="2" type="ORF">ABM34_00225</name>
    <name evidence="3" type="ORF">ABM34_12860</name>
</gene>
<dbReference type="InterPro" id="IPR006428">
    <property type="entry name" value="Portal_SPP1-type"/>
</dbReference>
<dbReference type="AlphaFoldDB" id="A0A0H4QKA0"/>
<accession>A0A0H4QKA0</accession>
<dbReference type="OrthoDB" id="3189403at2"/>
<reference evidence="4" key="2">
    <citation type="submission" date="2015-07" db="EMBL/GenBank/DDBJ databases">
        <title>Lactobacillus ginsenosidimutans/EMML 3141/ whole genome sequencing.</title>
        <authorList>
            <person name="Kim M.K."/>
            <person name="Im W.-T."/>
            <person name="Srinivasan S."/>
            <person name="Lee J.-J."/>
        </authorList>
    </citation>
    <scope>NUCLEOTIDE SEQUENCE [LARGE SCALE GENOMIC DNA]</scope>
    <source>
        <strain evidence="4">EMML 3041</strain>
    </source>
</reference>
<reference evidence="3" key="1">
    <citation type="submission" date="2015-07" db="EMBL/GenBank/DDBJ databases">
        <title>Lactobacillus ginsenosidimutans EMML 3041 whole genome sequencing.</title>
        <authorList>
            <person name="Kim M.K."/>
            <person name="Im W.-T."/>
            <person name="Srinivasan S."/>
            <person name="Lee J.-J."/>
        </authorList>
    </citation>
    <scope>NUCLEOTIDE SEQUENCE</scope>
    <source>
        <strain evidence="3">EMML 3041</strain>
    </source>
</reference>
<dbReference type="Proteomes" id="UP000036106">
    <property type="component" value="Chromosome"/>
</dbReference>
<feature type="compositionally biased region" description="Polar residues" evidence="1">
    <location>
        <begin position="431"/>
        <end position="456"/>
    </location>
</feature>
<protein>
    <recommendedName>
        <fullName evidence="5">Phage portal protein</fullName>
    </recommendedName>
</protein>
<name>A0A0H4QKA0_9LACO</name>